<sequence>MRKIFLVEDDQAIREILELFLISEDYLVQSFASVSEFAARDHNINPDLYLFDVMLPDGSGVDLCKEIKCDVSNDGVPVMIMSAHAKLNELSSLCKPDDFITKPFDIDNLLYRIKKIIDKDIPMPI</sequence>
<gene>
    <name evidence="4" type="ORF">OMO38_00450</name>
</gene>
<dbReference type="CDD" id="cd00156">
    <property type="entry name" value="REC"/>
    <property type="match status" value="1"/>
</dbReference>
<organism evidence="4 5">
    <name type="scientific">Chryseobacterium kimseyorum</name>
    <dbReference type="NCBI Taxonomy" id="2984028"/>
    <lineage>
        <taxon>Bacteria</taxon>
        <taxon>Pseudomonadati</taxon>
        <taxon>Bacteroidota</taxon>
        <taxon>Flavobacteriia</taxon>
        <taxon>Flavobacteriales</taxon>
        <taxon>Weeksellaceae</taxon>
        <taxon>Chryseobacterium group</taxon>
        <taxon>Chryseobacterium</taxon>
    </lineage>
</organism>
<dbReference type="RefSeq" id="WP_264748280.1">
    <property type="nucleotide sequence ID" value="NZ_JAPDHW010000001.1"/>
</dbReference>
<evidence type="ECO:0000313" key="4">
    <source>
        <dbReference type="EMBL" id="MCW3166983.1"/>
    </source>
</evidence>
<comment type="caution">
    <text evidence="4">The sequence shown here is derived from an EMBL/GenBank/DDBJ whole genome shotgun (WGS) entry which is preliminary data.</text>
</comment>
<proteinExistence type="predicted"/>
<feature type="modified residue" description="4-aspartylphosphate" evidence="2">
    <location>
        <position position="52"/>
    </location>
</feature>
<dbReference type="PROSITE" id="PS50110">
    <property type="entry name" value="RESPONSE_REGULATORY"/>
    <property type="match status" value="1"/>
</dbReference>
<evidence type="ECO:0000313" key="5">
    <source>
        <dbReference type="Proteomes" id="UP001163731"/>
    </source>
</evidence>
<dbReference type="InterPro" id="IPR011006">
    <property type="entry name" value="CheY-like_superfamily"/>
</dbReference>
<keyword evidence="1 2" id="KW-0597">Phosphoprotein</keyword>
<evidence type="ECO:0000256" key="1">
    <source>
        <dbReference type="ARBA" id="ARBA00022553"/>
    </source>
</evidence>
<reference evidence="4" key="1">
    <citation type="submission" date="2022-10" db="EMBL/GenBank/DDBJ databases">
        <title>Chryseobacterium babae sp. nov. isolated from the gut of the beetle Oryctes rhinoceros, and Chryseobacterium kimseyorum sp. nov., isolated from a stick insect rearing cage.</title>
        <authorList>
            <person name="Shelomi M."/>
            <person name="Han C.-J."/>
            <person name="Chen W.-M."/>
            <person name="Chen H.-K."/>
            <person name="Liaw S.-J."/>
            <person name="Muhle E."/>
            <person name="Clermont D."/>
        </authorList>
    </citation>
    <scope>NUCLEOTIDE SEQUENCE</scope>
    <source>
        <strain evidence="4">09-1422</strain>
    </source>
</reference>
<dbReference type="Gene3D" id="3.40.50.2300">
    <property type="match status" value="1"/>
</dbReference>
<evidence type="ECO:0000256" key="2">
    <source>
        <dbReference type="PROSITE-ProRule" id="PRU00169"/>
    </source>
</evidence>
<accession>A0ABT3HT57</accession>
<dbReference type="Pfam" id="PF00072">
    <property type="entry name" value="Response_reg"/>
    <property type="match status" value="1"/>
</dbReference>
<evidence type="ECO:0000259" key="3">
    <source>
        <dbReference type="PROSITE" id="PS50110"/>
    </source>
</evidence>
<dbReference type="SUPFAM" id="SSF52172">
    <property type="entry name" value="CheY-like"/>
    <property type="match status" value="1"/>
</dbReference>
<feature type="domain" description="Response regulatory" evidence="3">
    <location>
        <begin position="3"/>
        <end position="117"/>
    </location>
</feature>
<dbReference type="InterPro" id="IPR050595">
    <property type="entry name" value="Bact_response_regulator"/>
</dbReference>
<dbReference type="SMART" id="SM00448">
    <property type="entry name" value="REC"/>
    <property type="match status" value="1"/>
</dbReference>
<dbReference type="PANTHER" id="PTHR44591:SF3">
    <property type="entry name" value="RESPONSE REGULATORY DOMAIN-CONTAINING PROTEIN"/>
    <property type="match status" value="1"/>
</dbReference>
<dbReference type="InterPro" id="IPR001789">
    <property type="entry name" value="Sig_transdc_resp-reg_receiver"/>
</dbReference>
<dbReference type="Proteomes" id="UP001163731">
    <property type="component" value="Unassembled WGS sequence"/>
</dbReference>
<protein>
    <submittedName>
        <fullName evidence="4">Response regulator</fullName>
    </submittedName>
</protein>
<name>A0ABT3HT57_9FLAO</name>
<dbReference type="PANTHER" id="PTHR44591">
    <property type="entry name" value="STRESS RESPONSE REGULATOR PROTEIN 1"/>
    <property type="match status" value="1"/>
</dbReference>
<dbReference type="EMBL" id="JAPDHW010000001">
    <property type="protein sequence ID" value="MCW3166983.1"/>
    <property type="molecule type" value="Genomic_DNA"/>
</dbReference>
<keyword evidence="5" id="KW-1185">Reference proteome</keyword>